<evidence type="ECO:0000256" key="1">
    <source>
        <dbReference type="ARBA" id="ARBA00004173"/>
    </source>
</evidence>
<evidence type="ECO:0000313" key="9">
    <source>
        <dbReference type="Proteomes" id="UP000887566"/>
    </source>
</evidence>
<dbReference type="GO" id="GO:0005840">
    <property type="term" value="C:ribosome"/>
    <property type="evidence" value="ECO:0007669"/>
    <property type="project" value="InterPro"/>
</dbReference>
<organism evidence="9 10">
    <name type="scientific">Plectus sambesii</name>
    <dbReference type="NCBI Taxonomy" id="2011161"/>
    <lineage>
        <taxon>Eukaryota</taxon>
        <taxon>Metazoa</taxon>
        <taxon>Ecdysozoa</taxon>
        <taxon>Nematoda</taxon>
        <taxon>Chromadorea</taxon>
        <taxon>Plectida</taxon>
        <taxon>Plectina</taxon>
        <taxon>Plectoidea</taxon>
        <taxon>Plectidae</taxon>
        <taxon>Plectus</taxon>
    </lineage>
</organism>
<feature type="compositionally biased region" description="Polar residues" evidence="7">
    <location>
        <begin position="164"/>
        <end position="194"/>
    </location>
</feature>
<keyword evidence="4" id="KW-0496">Mitochondrion</keyword>
<keyword evidence="9" id="KW-1185">Reference proteome</keyword>
<sequence length="200" mass="22799">MSRFTRVEKAGPIFARVTGLIRSGVIKWEDRPLWYDVYAAHPPHREPVWDYKAPKHDQPVRQIFYKEDTIRARFYRTFGSPGAISMANERTKSLSQRFIDQYEAEKAEHPDEAEEALFERTTKVLIDQGLPLQQVKAREFVGMRVSEWRAAGLSSQEAKVLGINEQSTSDNASSEVDDSAPSQQTEQSTNNSAQPRKPDS</sequence>
<evidence type="ECO:0000256" key="6">
    <source>
        <dbReference type="ARBA" id="ARBA00035137"/>
    </source>
</evidence>
<feature type="region of interest" description="Disordered" evidence="7">
    <location>
        <begin position="161"/>
        <end position="200"/>
    </location>
</feature>
<protein>
    <recommendedName>
        <fullName evidence="6">Small ribosomal subunit protein mS23</fullName>
    </recommendedName>
</protein>
<evidence type="ECO:0000256" key="4">
    <source>
        <dbReference type="ARBA" id="ARBA00023128"/>
    </source>
</evidence>
<reference evidence="10" key="1">
    <citation type="submission" date="2022-11" db="UniProtKB">
        <authorList>
            <consortium name="WormBaseParasite"/>
        </authorList>
    </citation>
    <scope>IDENTIFICATION</scope>
</reference>
<keyword evidence="5" id="KW-0687">Ribonucleoprotein</keyword>
<evidence type="ECO:0000256" key="7">
    <source>
        <dbReference type="SAM" id="MobiDB-lite"/>
    </source>
</evidence>
<dbReference type="GO" id="GO:0006412">
    <property type="term" value="P:translation"/>
    <property type="evidence" value="ECO:0007669"/>
    <property type="project" value="InterPro"/>
</dbReference>
<comment type="similarity">
    <text evidence="2">Belongs to the mitochondrion-specific ribosomal protein mS23 family.</text>
</comment>
<evidence type="ECO:0000256" key="3">
    <source>
        <dbReference type="ARBA" id="ARBA00022980"/>
    </source>
</evidence>
<dbReference type="InterPro" id="IPR023611">
    <property type="entry name" value="mS23_dom_met"/>
</dbReference>
<dbReference type="InterPro" id="IPR059242">
    <property type="entry name" value="mS23_dom"/>
</dbReference>
<proteinExistence type="inferred from homology"/>
<dbReference type="InterPro" id="IPR019520">
    <property type="entry name" value="Ribosomal_mS23_met"/>
</dbReference>
<dbReference type="GO" id="GO:0005739">
    <property type="term" value="C:mitochondrion"/>
    <property type="evidence" value="ECO:0007669"/>
    <property type="project" value="InterPro"/>
</dbReference>
<dbReference type="Proteomes" id="UP000887566">
    <property type="component" value="Unplaced"/>
</dbReference>
<dbReference type="AlphaFoldDB" id="A0A914VZ57"/>
<dbReference type="CDD" id="cd23701">
    <property type="entry name" value="At1g26750"/>
    <property type="match status" value="1"/>
</dbReference>
<evidence type="ECO:0000256" key="2">
    <source>
        <dbReference type="ARBA" id="ARBA00009864"/>
    </source>
</evidence>
<name>A0A914VZ57_9BILA</name>
<keyword evidence="3" id="KW-0689">Ribosomal protein</keyword>
<accession>A0A914VZ57</accession>
<dbReference type="WBParaSite" id="PSAMB.scaffold26size110003.g633.t1">
    <property type="protein sequence ID" value="PSAMB.scaffold26size110003.g633.t1"/>
    <property type="gene ID" value="PSAMB.scaffold26size110003.g633"/>
</dbReference>
<evidence type="ECO:0000259" key="8">
    <source>
        <dbReference type="Pfam" id="PF10484"/>
    </source>
</evidence>
<evidence type="ECO:0000313" key="10">
    <source>
        <dbReference type="WBParaSite" id="PSAMB.scaffold26size110003.g633.t1"/>
    </source>
</evidence>
<dbReference type="GO" id="GO:0003735">
    <property type="term" value="F:structural constituent of ribosome"/>
    <property type="evidence" value="ECO:0007669"/>
    <property type="project" value="InterPro"/>
</dbReference>
<dbReference type="PANTHER" id="PTHR15925:SF2">
    <property type="entry name" value="SMALL RIBOSOMAL SUBUNIT PROTEIN MS23"/>
    <property type="match status" value="1"/>
</dbReference>
<dbReference type="Pfam" id="PF10484">
    <property type="entry name" value="MRP-S23"/>
    <property type="match status" value="1"/>
</dbReference>
<feature type="domain" description="Small ribosomal subunit protein mS23 conserved" evidence="8">
    <location>
        <begin position="5"/>
        <end position="128"/>
    </location>
</feature>
<dbReference type="PANTHER" id="PTHR15925">
    <property type="entry name" value="MITOCHONDRIAL RIBOSOMAL PROTEIN S23"/>
    <property type="match status" value="1"/>
</dbReference>
<evidence type="ECO:0000256" key="5">
    <source>
        <dbReference type="ARBA" id="ARBA00023274"/>
    </source>
</evidence>
<comment type="subcellular location">
    <subcellularLocation>
        <location evidence="1">Mitochondrion</location>
    </subcellularLocation>
</comment>